<evidence type="ECO:0000256" key="3">
    <source>
        <dbReference type="SAM" id="MobiDB-lite"/>
    </source>
</evidence>
<evidence type="ECO:0000313" key="4">
    <source>
        <dbReference type="Ensembl" id="ENSPMEP00000024608.1"/>
    </source>
</evidence>
<feature type="region of interest" description="Disordered" evidence="3">
    <location>
        <begin position="106"/>
        <end position="126"/>
    </location>
</feature>
<proteinExistence type="inferred from homology"/>
<evidence type="ECO:0000256" key="2">
    <source>
        <dbReference type="ARBA" id="ARBA00023054"/>
    </source>
</evidence>
<dbReference type="Proteomes" id="UP000261480">
    <property type="component" value="Unplaced"/>
</dbReference>
<dbReference type="PANTHER" id="PTHR19212">
    <property type="entry name" value="LEUCINE RICH REPEAT IN FLII INTERACTING PROTEIN"/>
    <property type="match status" value="1"/>
</dbReference>
<accession>A0A3B3YBR3</accession>
<sequence length="126" mass="14547">MELQRDSSRQINDLKFKLVKAEQEVTALEQNVTRLESHVTRYKSAAENAEKVEDELKAEKRKLQREARCFWKLVCSGSRVQANCDSPLVQQLRTALDKIEELESSNSHLNKRLEKMKSSRGMAQTP</sequence>
<keyword evidence="2" id="KW-0175">Coiled coil</keyword>
<name>A0A3B3YBR3_9TELE</name>
<dbReference type="Ensembl" id="ENSPMET00000007207.1">
    <property type="protein sequence ID" value="ENSPMEP00000024608.1"/>
    <property type="gene ID" value="ENSPMEG00000007001.1"/>
</dbReference>
<protein>
    <submittedName>
        <fullName evidence="4">Uncharacterized protein</fullName>
    </submittedName>
</protein>
<dbReference type="Pfam" id="PF09738">
    <property type="entry name" value="LRRFIP"/>
    <property type="match status" value="1"/>
</dbReference>
<comment type="similarity">
    <text evidence="1">Belongs to the LRRFIP family.</text>
</comment>
<dbReference type="GO" id="GO:0000981">
    <property type="term" value="F:DNA-binding transcription factor activity, RNA polymerase II-specific"/>
    <property type="evidence" value="ECO:0007669"/>
    <property type="project" value="TreeGrafter"/>
</dbReference>
<keyword evidence="5" id="KW-1185">Reference proteome</keyword>
<dbReference type="InterPro" id="IPR019139">
    <property type="entry name" value="LRRFIP1/2"/>
</dbReference>
<dbReference type="AlphaFoldDB" id="A0A3B3YBR3"/>
<dbReference type="PANTHER" id="PTHR19212:SF5">
    <property type="entry name" value="LEUCINE-RICH REPEAT FLIGHTLESS-INTERACTING PROTEIN 1"/>
    <property type="match status" value="1"/>
</dbReference>
<evidence type="ECO:0000256" key="1">
    <source>
        <dbReference type="ARBA" id="ARBA00008275"/>
    </source>
</evidence>
<dbReference type="STRING" id="48701.ENSPMEP00000024608"/>
<organism evidence="4 5">
    <name type="scientific">Poecilia mexicana</name>
    <dbReference type="NCBI Taxonomy" id="48701"/>
    <lineage>
        <taxon>Eukaryota</taxon>
        <taxon>Metazoa</taxon>
        <taxon>Chordata</taxon>
        <taxon>Craniata</taxon>
        <taxon>Vertebrata</taxon>
        <taxon>Euteleostomi</taxon>
        <taxon>Actinopterygii</taxon>
        <taxon>Neopterygii</taxon>
        <taxon>Teleostei</taxon>
        <taxon>Neoteleostei</taxon>
        <taxon>Acanthomorphata</taxon>
        <taxon>Ovalentaria</taxon>
        <taxon>Atherinomorphae</taxon>
        <taxon>Cyprinodontiformes</taxon>
        <taxon>Poeciliidae</taxon>
        <taxon>Poeciliinae</taxon>
        <taxon>Poecilia</taxon>
    </lineage>
</organism>
<evidence type="ECO:0000313" key="5">
    <source>
        <dbReference type="Proteomes" id="UP000261480"/>
    </source>
</evidence>
<reference evidence="4" key="2">
    <citation type="submission" date="2025-09" db="UniProtKB">
        <authorList>
            <consortium name="Ensembl"/>
        </authorList>
    </citation>
    <scope>IDENTIFICATION</scope>
</reference>
<dbReference type="GO" id="GO:0000978">
    <property type="term" value="F:RNA polymerase II cis-regulatory region sequence-specific DNA binding"/>
    <property type="evidence" value="ECO:0007669"/>
    <property type="project" value="TreeGrafter"/>
</dbReference>
<reference evidence="4" key="1">
    <citation type="submission" date="2025-08" db="UniProtKB">
        <authorList>
            <consortium name="Ensembl"/>
        </authorList>
    </citation>
    <scope>IDENTIFICATION</scope>
</reference>